<proteinExistence type="evidence at transcript level"/>
<evidence type="ECO:0000313" key="8">
    <source>
        <dbReference type="EMBL" id="JAI55274.1"/>
    </source>
</evidence>
<comment type="similarity">
    <text evidence="2">Belongs to the mitochondrion-specific ribosomal protein mS29 family.</text>
</comment>
<name>A0A0P4VX74_9HEMI</name>
<dbReference type="GO" id="GO:0003735">
    <property type="term" value="F:structural constituent of ribosome"/>
    <property type="evidence" value="ECO:0007669"/>
    <property type="project" value="TreeGrafter"/>
</dbReference>
<dbReference type="EMBL" id="GDKW01001321">
    <property type="protein sequence ID" value="JAI55274.1"/>
    <property type="molecule type" value="mRNA"/>
</dbReference>
<evidence type="ECO:0000256" key="3">
    <source>
        <dbReference type="ARBA" id="ARBA00022946"/>
    </source>
</evidence>
<evidence type="ECO:0000256" key="1">
    <source>
        <dbReference type="ARBA" id="ARBA00004173"/>
    </source>
</evidence>
<comment type="subcellular location">
    <subcellularLocation>
        <location evidence="1">Mitochondrion</location>
    </subcellularLocation>
</comment>
<keyword evidence="5" id="KW-0496">Mitochondrion</keyword>
<sequence length="391" mass="45078">MASLCKHFRKFILYPEHYLSRFYCTNALASSKQTERVYSVAKRTSENNPSHHTLEQLGLFYTIPTKTADSLFKLGGFPKTFRANINTFGETCLMIRSPAVEIISFLEKTDYNKPVVRYVLYGKPGCGKSLTLAHLVHYAFINDFIILHVPWVWDWFRNERHEVVYSANHEGCVDLPLISALWLKHFQLQNNKILNELELPIKKAYIWNQRESTPAGSHLLDLVSHGINRVKYAADCVMAIIAELKVFSKEKRCKIFVAVDGFNAFFGDHTNLKTPDRTKVLPTMVTLTKAFLEITKQDWNNGAVVVTVDQMAANFNTLHSHLPLFLLGKSGFEYINPFLPISVNEYTDMELNSMLDYYEDRRWLQNTNGRHELAFLTNKNPYQLMTICGPY</sequence>
<dbReference type="PANTHER" id="PTHR12810:SF0">
    <property type="entry name" value="SMALL RIBOSOMAL SUBUNIT PROTEIN MS29"/>
    <property type="match status" value="1"/>
</dbReference>
<dbReference type="Pfam" id="PF10236">
    <property type="entry name" value="DAP3"/>
    <property type="match status" value="1"/>
</dbReference>
<keyword evidence="3" id="KW-0809">Transit peptide</keyword>
<dbReference type="GO" id="GO:0006915">
    <property type="term" value="P:apoptotic process"/>
    <property type="evidence" value="ECO:0007669"/>
    <property type="project" value="InterPro"/>
</dbReference>
<dbReference type="InterPro" id="IPR008092">
    <property type="entry name" value="Ribosomal_mS29_met"/>
</dbReference>
<evidence type="ECO:0000256" key="5">
    <source>
        <dbReference type="ARBA" id="ARBA00023128"/>
    </source>
</evidence>
<organism evidence="8">
    <name type="scientific">Rhodnius neglectus</name>
    <dbReference type="NCBI Taxonomy" id="72488"/>
    <lineage>
        <taxon>Eukaryota</taxon>
        <taxon>Metazoa</taxon>
        <taxon>Ecdysozoa</taxon>
        <taxon>Arthropoda</taxon>
        <taxon>Hexapoda</taxon>
        <taxon>Insecta</taxon>
        <taxon>Pterygota</taxon>
        <taxon>Neoptera</taxon>
        <taxon>Paraneoptera</taxon>
        <taxon>Hemiptera</taxon>
        <taxon>Heteroptera</taxon>
        <taxon>Panheteroptera</taxon>
        <taxon>Cimicomorpha</taxon>
        <taxon>Reduviidae</taxon>
        <taxon>Triatominae</taxon>
        <taxon>Rhodnius</taxon>
    </lineage>
</organism>
<keyword evidence="4 8" id="KW-0689">Ribosomal protein</keyword>
<evidence type="ECO:0000256" key="7">
    <source>
        <dbReference type="ARBA" id="ARBA00035140"/>
    </source>
</evidence>
<keyword evidence="6" id="KW-0687">Ribonucleoprotein</keyword>
<dbReference type="AlphaFoldDB" id="A0A0P4VX74"/>
<dbReference type="PANTHER" id="PTHR12810">
    <property type="entry name" value="MITOCHONDRIAL 28S RIBOSOMAL PROTEIN S29"/>
    <property type="match status" value="1"/>
</dbReference>
<protein>
    <recommendedName>
        <fullName evidence="7">Small ribosomal subunit protein mS29</fullName>
    </recommendedName>
</protein>
<reference evidence="8" key="1">
    <citation type="journal article" date="2016" name="PLoS Negl. Trop. Dis.">
        <title>A Deep Insight into the Sialome of Rhodnius neglectus, a Vector of Chagas Disease.</title>
        <authorList>
            <person name="Santiago P.B."/>
            <person name="Assumpcao T.C."/>
            <person name="Araujo C.N."/>
            <person name="Bastos I.M."/>
            <person name="Neves D."/>
            <person name="Silva I.G."/>
            <person name="Charneau S."/>
            <person name="Queiroz R.M."/>
            <person name="Raiol T."/>
            <person name="Oliveira J.V."/>
            <person name="Sousa M.V."/>
            <person name="Calvo E."/>
            <person name="Ribeiro J.M."/>
            <person name="Santana J.M."/>
        </authorList>
    </citation>
    <scope>NUCLEOTIDE SEQUENCE</scope>
    <source>
        <tissue evidence="8">Salivary glands</tissue>
    </source>
</reference>
<dbReference type="PRINTS" id="PR01716">
    <property type="entry name" value="DEATHASSOCP3"/>
</dbReference>
<evidence type="ECO:0000256" key="2">
    <source>
        <dbReference type="ARBA" id="ARBA00009863"/>
    </source>
</evidence>
<accession>A0A0P4VX74</accession>
<evidence type="ECO:0000256" key="4">
    <source>
        <dbReference type="ARBA" id="ARBA00022980"/>
    </source>
</evidence>
<dbReference type="GO" id="GO:0005763">
    <property type="term" value="C:mitochondrial small ribosomal subunit"/>
    <property type="evidence" value="ECO:0007669"/>
    <property type="project" value="TreeGrafter"/>
</dbReference>
<dbReference type="InterPro" id="IPR019368">
    <property type="entry name" value="Ribosomal_mS29"/>
</dbReference>
<evidence type="ECO:0000256" key="6">
    <source>
        <dbReference type="ARBA" id="ARBA00023274"/>
    </source>
</evidence>